<evidence type="ECO:0000259" key="1">
    <source>
        <dbReference type="Pfam" id="PF05171"/>
    </source>
</evidence>
<dbReference type="InterPro" id="IPR007845">
    <property type="entry name" value="HemS/ChuX_dom"/>
</dbReference>
<protein>
    <submittedName>
        <fullName evidence="2">ChuX/HutX family heme-like substrate-binding protein</fullName>
    </submittedName>
</protein>
<sequence>MSTATLSLKERYQDFKIENPKVRIRDAAKQLGVSEAELLASSVGENVIRLTGDFRELLKEVPTLGYVMALTRNESCVHERKGIYEKVSFNNHVGLVLGEDIDLRLFMTHWKFGFAVNENNLSLQFFDKDGEAVHKIFLQESSNVEAYHQIVSRYTDPIQSSFIETEAYPAPEPEKKNEEIDIAGFQADWLALKDTHEFFPLLRKYGVAREQALHLAPEGYAQAISVAQVKAILGEASATSLEIMIFVSSNGCIQIHTGLIQKLVLMGPWFNVLDPKFNLHLREDQIAQAWIVKKPTNDGIVTSIELFDEAKAQIALIFGKRKPGKPELEAWRKVIANHVE</sequence>
<name>A0ABU5Q735_9BACT</name>
<keyword evidence="3" id="KW-1185">Reference proteome</keyword>
<dbReference type="Gene3D" id="3.40.1570.10">
    <property type="entry name" value="HemS/ChuS/ChuX like domains"/>
    <property type="match status" value="2"/>
</dbReference>
<dbReference type="Pfam" id="PF05171">
    <property type="entry name" value="HemS"/>
    <property type="match status" value="2"/>
</dbReference>
<organism evidence="2 3">
    <name type="scientific">Arcicella rigui</name>
    <dbReference type="NCBI Taxonomy" id="797020"/>
    <lineage>
        <taxon>Bacteria</taxon>
        <taxon>Pseudomonadati</taxon>
        <taxon>Bacteroidota</taxon>
        <taxon>Cytophagia</taxon>
        <taxon>Cytophagales</taxon>
        <taxon>Flectobacillaceae</taxon>
        <taxon>Arcicella</taxon>
    </lineage>
</organism>
<dbReference type="Proteomes" id="UP001302949">
    <property type="component" value="Unassembled WGS sequence"/>
</dbReference>
<dbReference type="InterPro" id="IPR053733">
    <property type="entry name" value="Heme_Transport_Util_sf"/>
</dbReference>
<dbReference type="SUPFAM" id="SSF144064">
    <property type="entry name" value="Heme iron utilization protein-like"/>
    <property type="match status" value="1"/>
</dbReference>
<gene>
    <name evidence="2" type="ORF">VB248_04635</name>
</gene>
<dbReference type="CDD" id="cd16830">
    <property type="entry name" value="HemS-like_N"/>
    <property type="match status" value="1"/>
</dbReference>
<reference evidence="2 3" key="1">
    <citation type="submission" date="2023-12" db="EMBL/GenBank/DDBJ databases">
        <title>Novel species of the genus Arcicella isolated from rivers.</title>
        <authorList>
            <person name="Lu H."/>
        </authorList>
    </citation>
    <scope>NUCLEOTIDE SEQUENCE [LARGE SCALE GENOMIC DNA]</scope>
    <source>
        <strain evidence="2 3">KCTC 23307</strain>
    </source>
</reference>
<evidence type="ECO:0000313" key="2">
    <source>
        <dbReference type="EMBL" id="MEA5138403.1"/>
    </source>
</evidence>
<feature type="domain" description="Haemin-degrading HemS/ChuX" evidence="1">
    <location>
        <begin position="32"/>
        <end position="154"/>
    </location>
</feature>
<feature type="domain" description="Haemin-degrading HemS/ChuX" evidence="1">
    <location>
        <begin position="206"/>
        <end position="337"/>
    </location>
</feature>
<evidence type="ECO:0000313" key="3">
    <source>
        <dbReference type="Proteomes" id="UP001302949"/>
    </source>
</evidence>
<dbReference type="CDD" id="cd16831">
    <property type="entry name" value="HemS-like_C"/>
    <property type="match status" value="1"/>
</dbReference>
<accession>A0ABU5Q735</accession>
<comment type="caution">
    <text evidence="2">The sequence shown here is derived from an EMBL/GenBank/DDBJ whole genome shotgun (WGS) entry which is preliminary data.</text>
</comment>
<dbReference type="RefSeq" id="WP_323295571.1">
    <property type="nucleotide sequence ID" value="NZ_JAYFUM010000005.1"/>
</dbReference>
<proteinExistence type="predicted"/>
<dbReference type="EMBL" id="JAYFUM010000005">
    <property type="protein sequence ID" value="MEA5138403.1"/>
    <property type="molecule type" value="Genomic_DNA"/>
</dbReference>